<name>A0ABM0T0F9_CAMSA</name>
<dbReference type="Proteomes" id="UP000694864">
    <property type="component" value="Chromosome 7"/>
</dbReference>
<feature type="domain" description="F-box" evidence="1">
    <location>
        <begin position="8"/>
        <end position="54"/>
    </location>
</feature>
<protein>
    <submittedName>
        <fullName evidence="3">F-box protein At1g58090</fullName>
    </submittedName>
</protein>
<evidence type="ECO:0000259" key="1">
    <source>
        <dbReference type="PROSITE" id="PS50181"/>
    </source>
</evidence>
<dbReference type="InterPro" id="IPR036047">
    <property type="entry name" value="F-box-like_dom_sf"/>
</dbReference>
<dbReference type="InterPro" id="IPR017451">
    <property type="entry name" value="F-box-assoc_interact_dom"/>
</dbReference>
<reference evidence="3" key="2">
    <citation type="submission" date="2025-08" db="UniProtKB">
        <authorList>
            <consortium name="RefSeq"/>
        </authorList>
    </citation>
    <scope>IDENTIFICATION</scope>
    <source>
        <tissue evidence="3">Leaf</tissue>
    </source>
</reference>
<evidence type="ECO:0000313" key="2">
    <source>
        <dbReference type="Proteomes" id="UP000694864"/>
    </source>
</evidence>
<organism evidence="2 3">
    <name type="scientific">Camelina sativa</name>
    <name type="common">False flax</name>
    <name type="synonym">Myagrum sativum</name>
    <dbReference type="NCBI Taxonomy" id="90675"/>
    <lineage>
        <taxon>Eukaryota</taxon>
        <taxon>Viridiplantae</taxon>
        <taxon>Streptophyta</taxon>
        <taxon>Embryophyta</taxon>
        <taxon>Tracheophyta</taxon>
        <taxon>Spermatophyta</taxon>
        <taxon>Magnoliopsida</taxon>
        <taxon>eudicotyledons</taxon>
        <taxon>Gunneridae</taxon>
        <taxon>Pentapetalae</taxon>
        <taxon>rosids</taxon>
        <taxon>malvids</taxon>
        <taxon>Brassicales</taxon>
        <taxon>Brassicaceae</taxon>
        <taxon>Camelineae</taxon>
        <taxon>Camelina</taxon>
    </lineage>
</organism>
<dbReference type="PANTHER" id="PTHR31672">
    <property type="entry name" value="BNACNNG10540D PROTEIN"/>
    <property type="match status" value="1"/>
</dbReference>
<dbReference type="InterPro" id="IPR001810">
    <property type="entry name" value="F-box_dom"/>
</dbReference>
<gene>
    <name evidence="3" type="primary">LOC104704509</name>
</gene>
<dbReference type="Pfam" id="PF07734">
    <property type="entry name" value="FBA_1"/>
    <property type="match status" value="1"/>
</dbReference>
<evidence type="ECO:0000313" key="3">
    <source>
        <dbReference type="RefSeq" id="XP_010418886.1"/>
    </source>
</evidence>
<dbReference type="Pfam" id="PF00646">
    <property type="entry name" value="F-box"/>
    <property type="match status" value="1"/>
</dbReference>
<reference evidence="2" key="1">
    <citation type="journal article" date="2014" name="Nat. Commun.">
        <title>The emerging biofuel crop Camelina sativa retains a highly undifferentiated hexaploid genome structure.</title>
        <authorList>
            <person name="Kagale S."/>
            <person name="Koh C."/>
            <person name="Nixon J."/>
            <person name="Bollina V."/>
            <person name="Clarke W.E."/>
            <person name="Tuteja R."/>
            <person name="Spillane C."/>
            <person name="Robinson S.J."/>
            <person name="Links M.G."/>
            <person name="Clarke C."/>
            <person name="Higgins E.E."/>
            <person name="Huebert T."/>
            <person name="Sharpe A.G."/>
            <person name="Parkin I.A."/>
        </authorList>
    </citation>
    <scope>NUCLEOTIDE SEQUENCE [LARGE SCALE GENOMIC DNA]</scope>
    <source>
        <strain evidence="2">cv. DH55</strain>
    </source>
</reference>
<dbReference type="NCBIfam" id="TIGR01640">
    <property type="entry name" value="F_box_assoc_1"/>
    <property type="match status" value="1"/>
</dbReference>
<dbReference type="GeneID" id="104704509"/>
<sequence>MVAKKLPLMAQGQLPSELEEEILVRVPPLSLVRLRSVCKGWNTLFNDKRFVERNFACGRPEILLKTHSHLYSISVDLNKDDPTIKISDLCFDLSSRRYDLEGTCDGYYGAVVRNPLFNQTEWIDPDDEYPRSSSQSMGYDGSSTEKSYEYMKTRTQRFDEVITRFAVFKFATIAWKVTYRTTPRLLEEEKIVDECNCTVSLNGNLYWTAYTSKIYFIRMFDFSKEVVQTFCRLPFKGTHSSSHTRGLAIYKGDRLSVLQQCIGGREVKIWVTDKKIGNGDDVVWINFMTISIPKFPMVCNNISSSYFVDNNVYGKTFVTCFLRQKPKQAWVYIVRGDLCKKIKIDEVAYMQLKSCVYVPSLITISRETLAEGTEPRRNVLHV</sequence>
<dbReference type="SUPFAM" id="SSF81383">
    <property type="entry name" value="F-box domain"/>
    <property type="match status" value="1"/>
</dbReference>
<dbReference type="CDD" id="cd22157">
    <property type="entry name" value="F-box_AtFBW1-like"/>
    <property type="match status" value="1"/>
</dbReference>
<dbReference type="PROSITE" id="PS50181">
    <property type="entry name" value="FBOX"/>
    <property type="match status" value="1"/>
</dbReference>
<keyword evidence="2" id="KW-1185">Reference proteome</keyword>
<proteinExistence type="predicted"/>
<dbReference type="InterPro" id="IPR050796">
    <property type="entry name" value="SCF_F-box_component"/>
</dbReference>
<dbReference type="Gene3D" id="1.20.1280.50">
    <property type="match status" value="1"/>
</dbReference>
<dbReference type="SMART" id="SM00256">
    <property type="entry name" value="FBOX"/>
    <property type="match status" value="1"/>
</dbReference>
<dbReference type="PANTHER" id="PTHR31672:SF13">
    <property type="entry name" value="F-BOX PROTEIN CPR30-LIKE"/>
    <property type="match status" value="1"/>
</dbReference>
<accession>A0ABM0T0F9</accession>
<dbReference type="InterPro" id="IPR006527">
    <property type="entry name" value="F-box-assoc_dom_typ1"/>
</dbReference>
<dbReference type="RefSeq" id="XP_010418886.1">
    <property type="nucleotide sequence ID" value="XM_010420584.1"/>
</dbReference>